<dbReference type="Gene3D" id="3.50.50.60">
    <property type="entry name" value="FAD/NAD(P)-binding domain"/>
    <property type="match status" value="1"/>
</dbReference>
<dbReference type="GO" id="GO:0046872">
    <property type="term" value="F:metal ion binding"/>
    <property type="evidence" value="ECO:0007669"/>
    <property type="project" value="UniProtKB-KW"/>
</dbReference>
<organism evidence="6 7">
    <name type="scientific">Paenibacillus roseopurpureus</name>
    <dbReference type="NCBI Taxonomy" id="2918901"/>
    <lineage>
        <taxon>Bacteria</taxon>
        <taxon>Bacillati</taxon>
        <taxon>Bacillota</taxon>
        <taxon>Bacilli</taxon>
        <taxon>Bacillales</taxon>
        <taxon>Paenibacillaceae</taxon>
        <taxon>Paenibacillus</taxon>
    </lineage>
</organism>
<keyword evidence="5" id="KW-0411">Iron-sulfur</keyword>
<keyword evidence="7" id="KW-1185">Reference proteome</keyword>
<keyword evidence="4" id="KW-0408">Iron</keyword>
<gene>
    <name evidence="6" type="ORF">MJB10_20665</name>
</gene>
<evidence type="ECO:0000256" key="1">
    <source>
        <dbReference type="ARBA" id="ARBA00022485"/>
    </source>
</evidence>
<protein>
    <submittedName>
        <fullName evidence="6">FAD-dependent oxidoreductase</fullName>
    </submittedName>
</protein>
<dbReference type="PANTHER" id="PTHR43498:SF1">
    <property type="entry name" value="COB--COM HETERODISULFIDE REDUCTASE IRON-SULFUR SUBUNIT A"/>
    <property type="match status" value="1"/>
</dbReference>
<dbReference type="GO" id="GO:0051539">
    <property type="term" value="F:4 iron, 4 sulfur cluster binding"/>
    <property type="evidence" value="ECO:0007669"/>
    <property type="project" value="UniProtKB-KW"/>
</dbReference>
<dbReference type="AlphaFoldDB" id="A0AA96LPL9"/>
<dbReference type="InterPro" id="IPR039650">
    <property type="entry name" value="HdrA-like"/>
</dbReference>
<dbReference type="Pfam" id="PF12831">
    <property type="entry name" value="FAD_oxidored"/>
    <property type="match status" value="1"/>
</dbReference>
<evidence type="ECO:0000313" key="7">
    <source>
        <dbReference type="Proteomes" id="UP001304650"/>
    </source>
</evidence>
<keyword evidence="1" id="KW-0004">4Fe-4S</keyword>
<reference evidence="6" key="1">
    <citation type="submission" date="2022-02" db="EMBL/GenBank/DDBJ databases">
        <title>Paenibacillus sp. MBLB1832 Whole Genome Shotgun Sequencing.</title>
        <authorList>
            <person name="Hwang C.Y."/>
            <person name="Cho E.-S."/>
            <person name="Seo M.-J."/>
        </authorList>
    </citation>
    <scope>NUCLEOTIDE SEQUENCE</scope>
    <source>
        <strain evidence="6">MBLB1832</strain>
    </source>
</reference>
<evidence type="ECO:0000256" key="5">
    <source>
        <dbReference type="ARBA" id="ARBA00023014"/>
    </source>
</evidence>
<accession>A0AA96LPL9</accession>
<dbReference type="Proteomes" id="UP001304650">
    <property type="component" value="Chromosome"/>
</dbReference>
<dbReference type="PANTHER" id="PTHR43498">
    <property type="entry name" value="FERREDOXIN:COB-COM HETERODISULFIDE REDUCTASE SUBUNIT A"/>
    <property type="match status" value="1"/>
</dbReference>
<keyword evidence="2" id="KW-0479">Metal-binding</keyword>
<name>A0AA96LPL9_9BACL</name>
<evidence type="ECO:0000256" key="3">
    <source>
        <dbReference type="ARBA" id="ARBA00023002"/>
    </source>
</evidence>
<dbReference type="KEGG" id="proo:MJB10_20665"/>
<evidence type="ECO:0000256" key="2">
    <source>
        <dbReference type="ARBA" id="ARBA00022723"/>
    </source>
</evidence>
<proteinExistence type="predicted"/>
<dbReference type="SUPFAM" id="SSF51905">
    <property type="entry name" value="FAD/NAD(P)-binding domain"/>
    <property type="match status" value="1"/>
</dbReference>
<dbReference type="RefSeq" id="WP_314797833.1">
    <property type="nucleotide sequence ID" value="NZ_CP130319.1"/>
</dbReference>
<keyword evidence="3" id="KW-0560">Oxidoreductase</keyword>
<evidence type="ECO:0000313" key="6">
    <source>
        <dbReference type="EMBL" id="WNR43498.1"/>
    </source>
</evidence>
<sequence>MITYHKQVSTIEVDVLVCGSGSAGVGAAIAAAKNGASTLVLEKNGYSGGIITAVHNPFFDGLVDLRTKEVICKGIAFDLYTRMGYARLTDTHMPDIHQTVDPELFKLTVDRMYKQYGVKVWYHSPVIDVVTEGSRIKAVLTANKGGVYAIVPKVVIDTTGDADVAAWGGAPFEISSTPQPMTLHFRIGNVQVTEDLDEKCGEVLKRHLTGDALRTYGGPWFFSLAPDEITINATRIIRPALDPEQKSMGETEGREDAWRMFELWKQELPEFKNAYFISSGPEIGVRETRRIVGDYTITLDDIIKCHTFDDAIVKGSWFVDIHPSDGSVGVHPHRNFVPVPYDIPYRTMIPQKLENVLVAGRCHSATREALGSTRVTITAMGMGEAAGIAARMAIQSGKPMQQIDVAKLQGILAIQEVQQKQAI</sequence>
<evidence type="ECO:0000256" key="4">
    <source>
        <dbReference type="ARBA" id="ARBA00023004"/>
    </source>
</evidence>
<dbReference type="GO" id="GO:0016491">
    <property type="term" value="F:oxidoreductase activity"/>
    <property type="evidence" value="ECO:0007669"/>
    <property type="project" value="UniProtKB-KW"/>
</dbReference>
<dbReference type="EMBL" id="CP130319">
    <property type="protein sequence ID" value="WNR43498.1"/>
    <property type="molecule type" value="Genomic_DNA"/>
</dbReference>
<dbReference type="InterPro" id="IPR036188">
    <property type="entry name" value="FAD/NAD-bd_sf"/>
</dbReference>